<dbReference type="InterPro" id="IPR047137">
    <property type="entry name" value="ORF3"/>
</dbReference>
<dbReference type="InterPro" id="IPR005031">
    <property type="entry name" value="COQ10_START"/>
</dbReference>
<dbReference type="EMBL" id="HBFB01030036">
    <property type="protein sequence ID" value="CAD8692585.1"/>
    <property type="molecule type" value="Transcribed_RNA"/>
</dbReference>
<dbReference type="SUPFAM" id="SSF55961">
    <property type="entry name" value="Bet v1-like"/>
    <property type="match status" value="1"/>
</dbReference>
<dbReference type="AlphaFoldDB" id="A0A7S0S002"/>
<dbReference type="CDD" id="cd07817">
    <property type="entry name" value="SRPBCC_8"/>
    <property type="match status" value="1"/>
</dbReference>
<dbReference type="PANTHER" id="PTHR33824:SF7">
    <property type="entry name" value="POLYKETIDE CYCLASE_DEHYDRASE AND LIPID TRANSPORT SUPERFAMILY PROTEIN"/>
    <property type="match status" value="1"/>
</dbReference>
<name>A0A7S0S002_9CHLO</name>
<sequence>MLVQARSQQAVARHRERSLQVGRAGSLRHGHTAWLQAAAGSQAVSSYGGARLQGGATNGSIQRWSMAQWLESKASIDVPAPLEACWVMWDDRERIPTWMPWIKSVKVQEGNPALSKWTLSTHQFGRDWEFSWLARNLAPIKGQKIHWVSEPGSASLPGVEIANRGQIRFFRKGPKVTNITLTISYELPSVLVPFANALNPVVEGIIAKDMERFRDMATAKQQAPTKA</sequence>
<evidence type="ECO:0000313" key="2">
    <source>
        <dbReference type="EMBL" id="CAD8692585.1"/>
    </source>
</evidence>
<dbReference type="Pfam" id="PF03364">
    <property type="entry name" value="Polyketide_cyc"/>
    <property type="match status" value="1"/>
</dbReference>
<accession>A0A7S0S002</accession>
<proteinExistence type="predicted"/>
<protein>
    <recommendedName>
        <fullName evidence="1">Coenzyme Q-binding protein COQ10 START domain-containing protein</fullName>
    </recommendedName>
</protein>
<gene>
    <name evidence="2" type="ORF">CLEI1391_LOCUS16768</name>
</gene>
<dbReference type="Gene3D" id="3.30.530.20">
    <property type="match status" value="1"/>
</dbReference>
<feature type="domain" description="Coenzyme Q-binding protein COQ10 START" evidence="1">
    <location>
        <begin position="78"/>
        <end position="208"/>
    </location>
</feature>
<evidence type="ECO:0000259" key="1">
    <source>
        <dbReference type="Pfam" id="PF03364"/>
    </source>
</evidence>
<organism evidence="2">
    <name type="scientific">Chlamydomonas leiostraca</name>
    <dbReference type="NCBI Taxonomy" id="1034604"/>
    <lineage>
        <taxon>Eukaryota</taxon>
        <taxon>Viridiplantae</taxon>
        <taxon>Chlorophyta</taxon>
        <taxon>core chlorophytes</taxon>
        <taxon>Chlorophyceae</taxon>
        <taxon>CS clade</taxon>
        <taxon>Chlamydomonadales</taxon>
        <taxon>Chlamydomonadaceae</taxon>
        <taxon>Chlamydomonas</taxon>
    </lineage>
</organism>
<dbReference type="PANTHER" id="PTHR33824">
    <property type="entry name" value="POLYKETIDE CYCLASE/DEHYDRASE AND LIPID TRANSPORT SUPERFAMILY PROTEIN"/>
    <property type="match status" value="1"/>
</dbReference>
<reference evidence="2" key="1">
    <citation type="submission" date="2021-01" db="EMBL/GenBank/DDBJ databases">
        <authorList>
            <person name="Corre E."/>
            <person name="Pelletier E."/>
            <person name="Niang G."/>
            <person name="Scheremetjew M."/>
            <person name="Finn R."/>
            <person name="Kale V."/>
            <person name="Holt S."/>
            <person name="Cochrane G."/>
            <person name="Meng A."/>
            <person name="Brown T."/>
            <person name="Cohen L."/>
        </authorList>
    </citation>
    <scope>NUCLEOTIDE SEQUENCE</scope>
    <source>
        <strain evidence="2">SAG 11-49</strain>
    </source>
</reference>
<dbReference type="InterPro" id="IPR023393">
    <property type="entry name" value="START-like_dom_sf"/>
</dbReference>